<evidence type="ECO:0000256" key="1">
    <source>
        <dbReference type="SAM" id="Phobius"/>
    </source>
</evidence>
<dbReference type="NCBIfam" id="NF041043">
    <property type="entry name" value="BPSS1780_fam"/>
    <property type="match status" value="1"/>
</dbReference>
<feature type="transmembrane region" description="Helical" evidence="1">
    <location>
        <begin position="149"/>
        <end position="175"/>
    </location>
</feature>
<keyword evidence="3" id="KW-1185">Reference proteome</keyword>
<evidence type="ECO:0000313" key="3">
    <source>
        <dbReference type="Proteomes" id="UP000214610"/>
    </source>
</evidence>
<gene>
    <name evidence="2" type="ORF">ADH67_12230</name>
</gene>
<dbReference type="InterPro" id="IPR047798">
    <property type="entry name" value="BPSS1780-like"/>
</dbReference>
<evidence type="ECO:0008006" key="4">
    <source>
        <dbReference type="Google" id="ProtNLM"/>
    </source>
</evidence>
<feature type="transmembrane region" description="Helical" evidence="1">
    <location>
        <begin position="26"/>
        <end position="49"/>
    </location>
</feature>
<dbReference type="EMBL" id="NHMP01000012">
    <property type="protein sequence ID" value="OXE44375.1"/>
    <property type="molecule type" value="Genomic_DNA"/>
</dbReference>
<keyword evidence="1" id="KW-0812">Transmembrane</keyword>
<keyword evidence="1" id="KW-0472">Membrane</keyword>
<accession>A0A227KA88</accession>
<evidence type="ECO:0000313" key="2">
    <source>
        <dbReference type="EMBL" id="OXE44375.1"/>
    </source>
</evidence>
<organism evidence="2 3">
    <name type="scientific">Turicimonas muris</name>
    <dbReference type="NCBI Taxonomy" id="1796652"/>
    <lineage>
        <taxon>Bacteria</taxon>
        <taxon>Pseudomonadati</taxon>
        <taxon>Pseudomonadota</taxon>
        <taxon>Betaproteobacteria</taxon>
        <taxon>Burkholderiales</taxon>
        <taxon>Sutterellaceae</taxon>
        <taxon>Turicimonas</taxon>
    </lineage>
</organism>
<name>A0A227KA88_9BURK</name>
<keyword evidence="1" id="KW-1133">Transmembrane helix</keyword>
<feature type="transmembrane region" description="Helical" evidence="1">
    <location>
        <begin position="104"/>
        <end position="125"/>
    </location>
</feature>
<feature type="transmembrane region" description="Helical" evidence="1">
    <location>
        <begin position="220"/>
        <end position="245"/>
    </location>
</feature>
<dbReference type="RefSeq" id="WP_066592564.1">
    <property type="nucleotide sequence ID" value="NZ_CAJTBZ010000037.1"/>
</dbReference>
<dbReference type="AlphaFoldDB" id="A0A227KA88"/>
<protein>
    <recommendedName>
        <fullName evidence="4">Beta-carotene 15,15'-monooxygenase</fullName>
    </recommendedName>
</protein>
<dbReference type="GeneID" id="78361338"/>
<feature type="transmembrane region" description="Helical" evidence="1">
    <location>
        <begin position="187"/>
        <end position="214"/>
    </location>
</feature>
<feature type="transmembrane region" description="Helical" evidence="1">
    <location>
        <begin position="55"/>
        <end position="75"/>
    </location>
</feature>
<reference evidence="3" key="1">
    <citation type="submission" date="2017-05" db="EMBL/GenBank/DDBJ databases">
        <title>Improved OligoMM genomes.</title>
        <authorList>
            <person name="Garzetti D."/>
        </authorList>
    </citation>
    <scope>NUCLEOTIDE SEQUENCE [LARGE SCALE GENOMIC DNA]</scope>
    <source>
        <strain evidence="3">YL45</strain>
    </source>
</reference>
<dbReference type="Proteomes" id="UP000214610">
    <property type="component" value="Unassembled WGS sequence"/>
</dbReference>
<comment type="caution">
    <text evidence="2">The sequence shown here is derived from an EMBL/GenBank/DDBJ whole genome shotgun (WGS) entry which is preliminary data.</text>
</comment>
<sequence length="267" mass="28938">MNKNYNLPASTGLVWLKAGFKIMKTAPVATSGIVAFYLLLMLVAGMPGALLNVPFIDILLSGLVTPFGAVAIASCGRDVSKGIIPTIFQCYGECFKNTSVRNKLLLLGLIYGVCVILISLVFSWLSADDVDKWFSKDGKLLPNEIVSNFPWAAVLFGFVFYTALLCVTCFSPMLIAWKGMPLGKAFFFSLFVCLKNAGAFIVLGLLLALIATFGTTSLSALGAILGINSVLVVLWGLFITCWSYCTLWPIWSSIFGDQDSQIVSYTK</sequence>
<proteinExistence type="predicted"/>